<reference evidence="13 14" key="1">
    <citation type="journal article" date="2007" name="Proc. Natl. Acad. Sci. U.S.A.">
        <title>Dandruff-associated Malassezia genomes reveal convergent and divergent virulence traits shared with plant and human fungal pathogens.</title>
        <authorList>
            <person name="Xu J."/>
            <person name="Saunders C.W."/>
            <person name="Hu P."/>
            <person name="Grant R.A."/>
            <person name="Boekhout T."/>
            <person name="Kuramae E.E."/>
            <person name="Kronstad J.W."/>
            <person name="Deangelis Y.M."/>
            <person name="Reeder N.L."/>
            <person name="Johnstone K.R."/>
            <person name="Leland M."/>
            <person name="Fieno A.M."/>
            <person name="Begley W.M."/>
            <person name="Sun Y."/>
            <person name="Lacey M.P."/>
            <person name="Chaudhary T."/>
            <person name="Keough T."/>
            <person name="Chu L."/>
            <person name="Sears R."/>
            <person name="Yuan B."/>
            <person name="Dawson T.L.Jr."/>
        </authorList>
    </citation>
    <scope>NUCLEOTIDE SEQUENCE [LARGE SCALE GENOMIC DNA]</scope>
    <source>
        <strain evidence="14">ATCC MYA-4612 / CBS 7966</strain>
    </source>
</reference>
<dbReference type="OrthoDB" id="5595506at2759"/>
<evidence type="ECO:0000256" key="12">
    <source>
        <dbReference type="SAM" id="MobiDB-lite"/>
    </source>
</evidence>
<comment type="function">
    <text evidence="9">Required for the maintenance of the structure of the mitochondrial inner membrane. Involved in mitochondrial morphology. Causes growth arrest when highly overexpressed.</text>
</comment>
<dbReference type="RefSeq" id="XP_001732573.1">
    <property type="nucleotide sequence ID" value="XM_001732521.1"/>
</dbReference>
<dbReference type="AlphaFoldDB" id="A8PT08"/>
<keyword evidence="3 10" id="KW-0999">Mitochondrion inner membrane</keyword>
<feature type="coiled-coil region" evidence="11">
    <location>
        <begin position="40"/>
        <end position="67"/>
    </location>
</feature>
<organism evidence="13 14">
    <name type="scientific">Malassezia globosa (strain ATCC MYA-4612 / CBS 7966)</name>
    <name type="common">Dandruff-associated fungus</name>
    <dbReference type="NCBI Taxonomy" id="425265"/>
    <lineage>
        <taxon>Eukaryota</taxon>
        <taxon>Fungi</taxon>
        <taxon>Dikarya</taxon>
        <taxon>Basidiomycota</taxon>
        <taxon>Ustilaginomycotina</taxon>
        <taxon>Malasseziomycetes</taxon>
        <taxon>Malasseziales</taxon>
        <taxon>Malasseziaceae</taxon>
        <taxon>Malassezia</taxon>
    </lineage>
</organism>
<keyword evidence="8 10" id="KW-0472">Membrane</keyword>
<comment type="similarity">
    <text evidence="1 10">Belongs to the SHE9 family.</text>
</comment>
<sequence>MFDPIRIKLQHWLDRNKPLAKNKISELGHRWNDFSGYADINALKEQVEVKAERLKTLQQEKDAAKEVYIQAVSDRSVSQRRVNDLLSRKSTWRDSDLMEYTSLLHSEHSHAKAEEQSQLEYERAEDNMQRGFDDLMRSVMRRYHEEHIWSDRVRSISTYVSVGLGALNVLVFILALFIVEPYKRRRLAQTLESRLLSGEEAARHRMHATMMSVDERLADIESSVCPPPTAAGVRATDAPVASDAGAGTGRGVSASIQRARDIMKRGASFAWVSQVMHYLHMCRVYMATAWANMIPFHTEQGAITHLAATTTGVMVGSVLSYVLYLALV</sequence>
<evidence type="ECO:0000256" key="8">
    <source>
        <dbReference type="ARBA" id="ARBA00023136"/>
    </source>
</evidence>
<dbReference type="FunCoup" id="A8PT08">
    <property type="interactions" value="58"/>
</dbReference>
<keyword evidence="5 10" id="KW-1133">Transmembrane helix</keyword>
<keyword evidence="4 10" id="KW-0809">Transit peptide</keyword>
<dbReference type="GeneID" id="5856879"/>
<comment type="caution">
    <text evidence="13">The sequence shown here is derived from an EMBL/GenBank/DDBJ whole genome shotgun (WGS) entry which is preliminary data.</text>
</comment>
<dbReference type="PANTHER" id="PTHR31961">
    <property type="entry name" value="SENSITIVE TO HIGH EXPRESSION PROTEIN 9, MITOCHONDRIAL"/>
    <property type="match status" value="1"/>
</dbReference>
<dbReference type="VEuPathDB" id="FungiDB:MGL_0348"/>
<feature type="transmembrane region" description="Helical" evidence="10">
    <location>
        <begin position="267"/>
        <end position="286"/>
    </location>
</feature>
<comment type="subcellular location">
    <subcellularLocation>
        <location evidence="10">Mitochondrion inner membrane</location>
        <topology evidence="10">Multi-pass membrane protein</topology>
    </subcellularLocation>
</comment>
<dbReference type="GO" id="GO:0007007">
    <property type="term" value="P:inner mitochondrial membrane organization"/>
    <property type="evidence" value="ECO:0007669"/>
    <property type="project" value="TreeGrafter"/>
</dbReference>
<evidence type="ECO:0000313" key="14">
    <source>
        <dbReference type="Proteomes" id="UP000008837"/>
    </source>
</evidence>
<feature type="region of interest" description="Disordered" evidence="12">
    <location>
        <begin position="229"/>
        <end position="250"/>
    </location>
</feature>
<evidence type="ECO:0000256" key="10">
    <source>
        <dbReference type="RuleBase" id="RU364128"/>
    </source>
</evidence>
<dbReference type="KEGG" id="mgl:MGL_0348"/>
<comment type="caution">
    <text evidence="10">Lacks conserved residue(s) required for the propagation of feature annotation.</text>
</comment>
<feature type="transmembrane region" description="Helical" evidence="10">
    <location>
        <begin position="159"/>
        <end position="179"/>
    </location>
</feature>
<feature type="transmembrane region" description="Helical" evidence="10">
    <location>
        <begin position="306"/>
        <end position="327"/>
    </location>
</feature>
<dbReference type="EMBL" id="AAYY01000001">
    <property type="protein sequence ID" value="EDP45359.1"/>
    <property type="molecule type" value="Genomic_DNA"/>
</dbReference>
<gene>
    <name evidence="13" type="ORF">MGL_0348</name>
</gene>
<evidence type="ECO:0000256" key="6">
    <source>
        <dbReference type="ARBA" id="ARBA00023054"/>
    </source>
</evidence>
<protein>
    <recommendedName>
        <fullName evidence="10">Sensitive to high expression protein 9, mitochondrial</fullName>
    </recommendedName>
</protein>
<evidence type="ECO:0000256" key="9">
    <source>
        <dbReference type="ARBA" id="ARBA00024807"/>
    </source>
</evidence>
<proteinExistence type="inferred from homology"/>
<evidence type="ECO:0000256" key="3">
    <source>
        <dbReference type="ARBA" id="ARBA00022792"/>
    </source>
</evidence>
<dbReference type="GO" id="GO:0005743">
    <property type="term" value="C:mitochondrial inner membrane"/>
    <property type="evidence" value="ECO:0007669"/>
    <property type="project" value="UniProtKB-SubCell"/>
</dbReference>
<accession>A8PT08</accession>
<keyword evidence="7 10" id="KW-0496">Mitochondrion</keyword>
<evidence type="ECO:0000256" key="2">
    <source>
        <dbReference type="ARBA" id="ARBA00022692"/>
    </source>
</evidence>
<dbReference type="OMA" id="TAWANMI"/>
<dbReference type="Proteomes" id="UP000008837">
    <property type="component" value="Unassembled WGS sequence"/>
</dbReference>
<keyword evidence="2 10" id="KW-0812">Transmembrane</keyword>
<evidence type="ECO:0000256" key="11">
    <source>
        <dbReference type="SAM" id="Coils"/>
    </source>
</evidence>
<keyword evidence="6 11" id="KW-0175">Coiled coil</keyword>
<keyword evidence="14" id="KW-1185">Reference proteome</keyword>
<evidence type="ECO:0000256" key="1">
    <source>
        <dbReference type="ARBA" id="ARBA00007472"/>
    </source>
</evidence>
<evidence type="ECO:0000256" key="7">
    <source>
        <dbReference type="ARBA" id="ARBA00023128"/>
    </source>
</evidence>
<evidence type="ECO:0000313" key="13">
    <source>
        <dbReference type="EMBL" id="EDP45359.1"/>
    </source>
</evidence>
<dbReference type="InterPro" id="IPR008839">
    <property type="entry name" value="MDM33_fungi"/>
</dbReference>
<dbReference type="InParanoid" id="A8PT08"/>
<dbReference type="Pfam" id="PF05546">
    <property type="entry name" value="She9_MDM33"/>
    <property type="match status" value="1"/>
</dbReference>
<comment type="subunit">
    <text evidence="10">Homooligomer.</text>
</comment>
<dbReference type="PANTHER" id="PTHR31961:SF3">
    <property type="entry name" value="SENSITIVE TO HIGH EXPRESSION PROTEIN 9, MITOCHONDRIAL"/>
    <property type="match status" value="1"/>
</dbReference>
<name>A8PT08_MALGO</name>
<evidence type="ECO:0000256" key="5">
    <source>
        <dbReference type="ARBA" id="ARBA00022989"/>
    </source>
</evidence>
<evidence type="ECO:0000256" key="4">
    <source>
        <dbReference type="ARBA" id="ARBA00022946"/>
    </source>
</evidence>